<dbReference type="InterPro" id="IPR049046">
    <property type="entry name" value="Beta-AFase-like_GH127_middle"/>
</dbReference>
<evidence type="ECO:0000259" key="2">
    <source>
        <dbReference type="Pfam" id="PF16375"/>
    </source>
</evidence>
<evidence type="ECO:0000259" key="3">
    <source>
        <dbReference type="Pfam" id="PF20620"/>
    </source>
</evidence>
<sequence>MTFAPLSSVRLTGGPLLDSQEAGRRYVFALDPDRLLAPFLREAGLSPRKPSYGNWESSGLDGHIGGHYLSALALLVASTGDIDARDRLRYMIDELARAQAHLGTGYIGGVPNSRQLWDEVRSGITADTFSRDGRWVPWYNLHKTYAGLLDAHRFAAVDGALDVLLRLADWWEELAAGIDEDRFQLMLATEFGGMNDVYSDLYEATGDERHARMARRFTRRALLDPLAIGVDELTGLHANTQIPQVVGFARLARLTDDADLAAAAAFFWETVVHHRSVSIGGNSVREHFHAASDFTPMIEDREGPETCNTYNMVKLSAELFTASDDAADLDYVERALYNHLLSSQHPDHGGLVYFTSMRPGHYRNYSTVDDCHWCCVGTGIETHARHGATFYASDSDTVSVLQFAPSTLELPTLGLLLMQDTRFPNEQSVRLTLALDTPREFSLRIRRPSWLAGDPTVRVNGSTVEALVVERNFLVLRRAWEDGDVVDVELPMTITVERLPDGSDWATLRYGPIVLAARTEDLDPATLLGNDARMGHIATGRFSPLADAPILTPADVAVMQRDESGSLAFRIPSSRGTVLLEPFGGLHDARYVVYFPWAEDGAVARRREALEAQDRHALTLDAQTLDAVALGEQQPESDHGFAGTGLETGAVGDLRWRSTRESLEVVLNDFHQLGSTLRISMLRSPRSAEFEIEVNGEVLAHERIGEVTTEIDTPIEIEIELPPLTDDALHRRVRIGAAPGSWSGRVTSIRLLR</sequence>
<reference evidence="5 6" key="1">
    <citation type="submission" date="2019-01" db="EMBL/GenBank/DDBJ databases">
        <title>Agromyces.</title>
        <authorList>
            <person name="Li J."/>
        </authorList>
    </citation>
    <scope>NUCLEOTIDE SEQUENCE [LARGE SCALE GENOMIC DNA]</scope>
    <source>
        <strain evidence="5 6">DSM 15934</strain>
    </source>
</reference>
<name>A0A4Q2L077_9MICO</name>
<evidence type="ECO:0000313" key="6">
    <source>
        <dbReference type="Proteomes" id="UP000293865"/>
    </source>
</evidence>
<gene>
    <name evidence="5" type="ORF">ESP51_10270</name>
</gene>
<comment type="caution">
    <text evidence="5">The sequence shown here is derived from an EMBL/GenBank/DDBJ whole genome shotgun (WGS) entry which is preliminary data.</text>
</comment>
<keyword evidence="5" id="KW-0378">Hydrolase</keyword>
<evidence type="ECO:0000259" key="4">
    <source>
        <dbReference type="Pfam" id="PF20736"/>
    </source>
</evidence>
<dbReference type="PANTHER" id="PTHR31151">
    <property type="entry name" value="PROLINE-TRNA LIGASE (DUF1680)"/>
    <property type="match status" value="1"/>
</dbReference>
<feature type="domain" description="Glycoside hydrolase GH146 substrate-binding" evidence="3">
    <location>
        <begin position="620"/>
        <end position="752"/>
    </location>
</feature>
<feature type="domain" description="Non-reducing end beta-L-arabinofuranosidase-like GH127 middle" evidence="4">
    <location>
        <begin position="397"/>
        <end position="492"/>
    </location>
</feature>
<dbReference type="InterPro" id="IPR046544">
    <property type="entry name" value="GH146_SB_dom"/>
</dbReference>
<dbReference type="SUPFAM" id="SSF48208">
    <property type="entry name" value="Six-hairpin glycosidases"/>
    <property type="match status" value="1"/>
</dbReference>
<dbReference type="Pfam" id="PF20620">
    <property type="entry name" value="DUF6805"/>
    <property type="match status" value="1"/>
</dbReference>
<dbReference type="Proteomes" id="UP000293865">
    <property type="component" value="Unassembled WGS sequence"/>
</dbReference>
<dbReference type="OrthoDB" id="9757939at2"/>
<evidence type="ECO:0000313" key="5">
    <source>
        <dbReference type="EMBL" id="RXZ70270.1"/>
    </source>
</evidence>
<dbReference type="InterPro" id="IPR008928">
    <property type="entry name" value="6-hairpin_glycosidase_sf"/>
</dbReference>
<dbReference type="Pfam" id="PF07944">
    <property type="entry name" value="Beta-AFase-like_GH127_cat"/>
    <property type="match status" value="1"/>
</dbReference>
<dbReference type="InterPro" id="IPR032275">
    <property type="entry name" value="DUF4986"/>
</dbReference>
<dbReference type="InterPro" id="IPR012878">
    <property type="entry name" value="Beta-AFase-like_GH127_cat"/>
</dbReference>
<dbReference type="AlphaFoldDB" id="A0A4Q2L077"/>
<accession>A0A4Q2L077</accession>
<evidence type="ECO:0000259" key="1">
    <source>
        <dbReference type="Pfam" id="PF07944"/>
    </source>
</evidence>
<feature type="domain" description="DUF4986" evidence="2">
    <location>
        <begin position="525"/>
        <end position="595"/>
    </location>
</feature>
<dbReference type="PANTHER" id="PTHR31151:SF0">
    <property type="entry name" value="PROLINE-TRNA LIGASE (DUF1680)"/>
    <property type="match status" value="1"/>
</dbReference>
<dbReference type="GO" id="GO:0005975">
    <property type="term" value="P:carbohydrate metabolic process"/>
    <property type="evidence" value="ECO:0007669"/>
    <property type="project" value="InterPro"/>
</dbReference>
<keyword evidence="6" id="KW-1185">Reference proteome</keyword>
<proteinExistence type="predicted"/>
<feature type="domain" description="Non-reducing end beta-L-arabinofuranosidase-like GH127 catalytic" evidence="1">
    <location>
        <begin position="8"/>
        <end position="387"/>
    </location>
</feature>
<dbReference type="Pfam" id="PF20736">
    <property type="entry name" value="Glyco_hydro127M"/>
    <property type="match status" value="1"/>
</dbReference>
<dbReference type="RefSeq" id="WP_129520811.1">
    <property type="nucleotide sequence ID" value="NZ_SDPN01000016.1"/>
</dbReference>
<dbReference type="Pfam" id="PF16375">
    <property type="entry name" value="DUF4986"/>
    <property type="match status" value="1"/>
</dbReference>
<protein>
    <submittedName>
        <fullName evidence="5">Glycosyl hydrolase</fullName>
    </submittedName>
</protein>
<dbReference type="EMBL" id="SDPN01000016">
    <property type="protein sequence ID" value="RXZ70270.1"/>
    <property type="molecule type" value="Genomic_DNA"/>
</dbReference>
<dbReference type="GO" id="GO:0016787">
    <property type="term" value="F:hydrolase activity"/>
    <property type="evidence" value="ECO:0007669"/>
    <property type="project" value="UniProtKB-KW"/>
</dbReference>
<organism evidence="5 6">
    <name type="scientific">Agromyces albus</name>
    <dbReference type="NCBI Taxonomy" id="205332"/>
    <lineage>
        <taxon>Bacteria</taxon>
        <taxon>Bacillati</taxon>
        <taxon>Actinomycetota</taxon>
        <taxon>Actinomycetes</taxon>
        <taxon>Micrococcales</taxon>
        <taxon>Microbacteriaceae</taxon>
        <taxon>Agromyces</taxon>
    </lineage>
</organism>